<reference evidence="2 3" key="1">
    <citation type="submission" date="2019-03" db="EMBL/GenBank/DDBJ databases">
        <title>Draft genome sequences of novel Actinobacteria.</title>
        <authorList>
            <person name="Sahin N."/>
            <person name="Ay H."/>
            <person name="Saygin H."/>
        </authorList>
    </citation>
    <scope>NUCLEOTIDE SEQUENCE [LARGE SCALE GENOMIC DNA]</scope>
    <source>
        <strain evidence="2 3">KC712</strain>
    </source>
</reference>
<dbReference type="Proteomes" id="UP000294543">
    <property type="component" value="Unassembled WGS sequence"/>
</dbReference>
<accession>A0A4R4WDB2</accession>
<evidence type="ECO:0000313" key="3">
    <source>
        <dbReference type="Proteomes" id="UP000294543"/>
    </source>
</evidence>
<evidence type="ECO:0000313" key="2">
    <source>
        <dbReference type="EMBL" id="TDD16191.1"/>
    </source>
</evidence>
<name>A0A4R4WDB2_9ACTN</name>
<evidence type="ECO:0000256" key="1">
    <source>
        <dbReference type="SAM" id="MobiDB-lite"/>
    </source>
</evidence>
<dbReference type="Gene3D" id="3.40.50.300">
    <property type="entry name" value="P-loop containing nucleotide triphosphate hydrolases"/>
    <property type="match status" value="1"/>
</dbReference>
<comment type="caution">
    <text evidence="2">The sequence shown here is derived from an EMBL/GenBank/DDBJ whole genome shotgun (WGS) entry which is preliminary data.</text>
</comment>
<dbReference type="SUPFAM" id="SSF46785">
    <property type="entry name" value="Winged helix' DNA-binding domain"/>
    <property type="match status" value="1"/>
</dbReference>
<sequence length="197" mass="22076">MIAATQRPSKDAMGKSAVRSQMDVRLCFRVRESRDGDLILGQGMVKAGWHPHKFDAPGKFLISSPEHDIPRRARTYLLDDEGVQATSEQHADHRPPLDEVSAQALERAAEMPTPPPQPTIRPSPRHARDNPVRAAEDTLAATLRQAPSGGVSIGDLMRATGMRRTWVYQRLQELSRTRQVEQVSRGRWRALPEVHDP</sequence>
<dbReference type="InterPro" id="IPR036390">
    <property type="entry name" value="WH_DNA-bd_sf"/>
</dbReference>
<gene>
    <name evidence="2" type="ORF">E1294_32105</name>
</gene>
<protein>
    <submittedName>
        <fullName evidence="2">Uncharacterized protein</fullName>
    </submittedName>
</protein>
<proteinExistence type="predicted"/>
<dbReference type="EMBL" id="SMKP01000110">
    <property type="protein sequence ID" value="TDD16191.1"/>
    <property type="molecule type" value="Genomic_DNA"/>
</dbReference>
<dbReference type="OrthoDB" id="3315716at2"/>
<keyword evidence="3" id="KW-1185">Reference proteome</keyword>
<organism evidence="2 3">
    <name type="scientific">Nonomuraea diastatica</name>
    <dbReference type="NCBI Taxonomy" id="1848329"/>
    <lineage>
        <taxon>Bacteria</taxon>
        <taxon>Bacillati</taxon>
        <taxon>Actinomycetota</taxon>
        <taxon>Actinomycetes</taxon>
        <taxon>Streptosporangiales</taxon>
        <taxon>Streptosporangiaceae</taxon>
        <taxon>Nonomuraea</taxon>
    </lineage>
</organism>
<dbReference type="AlphaFoldDB" id="A0A4R4WDB2"/>
<dbReference type="InterPro" id="IPR027417">
    <property type="entry name" value="P-loop_NTPase"/>
</dbReference>
<feature type="compositionally biased region" description="Pro residues" evidence="1">
    <location>
        <begin position="112"/>
        <end position="121"/>
    </location>
</feature>
<feature type="region of interest" description="Disordered" evidence="1">
    <location>
        <begin position="109"/>
        <end position="132"/>
    </location>
</feature>
<dbReference type="RefSeq" id="WP_132514701.1">
    <property type="nucleotide sequence ID" value="NZ_SMKP01000110.1"/>
</dbReference>